<evidence type="ECO:0000256" key="1">
    <source>
        <dbReference type="ARBA" id="ARBA00022801"/>
    </source>
</evidence>
<organism evidence="7 8">
    <name type="scientific">Cardiosporidium cionae</name>
    <dbReference type="NCBI Taxonomy" id="476202"/>
    <lineage>
        <taxon>Eukaryota</taxon>
        <taxon>Sar</taxon>
        <taxon>Alveolata</taxon>
        <taxon>Apicomplexa</taxon>
        <taxon>Aconoidasida</taxon>
        <taxon>Nephromycida</taxon>
        <taxon>Cardiosporidium</taxon>
    </lineage>
</organism>
<reference evidence="7 8" key="1">
    <citation type="journal article" date="2020" name="bioRxiv">
        <title>Metabolic contributions of an alphaproteobacterial endosymbiont in the apicomplexan Cardiosporidium cionae.</title>
        <authorList>
            <person name="Hunter E.S."/>
            <person name="Paight C.J."/>
            <person name="Lane C.E."/>
        </authorList>
    </citation>
    <scope>NUCLEOTIDE SEQUENCE [LARGE SCALE GENOMIC DNA]</scope>
    <source>
        <strain evidence="7">ESH_2018</strain>
    </source>
</reference>
<feature type="active site" description="Proton acceptor" evidence="4">
    <location>
        <position position="221"/>
    </location>
</feature>
<feature type="active site" description="Nucleophile" evidence="4">
    <location>
        <position position="90"/>
    </location>
</feature>
<evidence type="ECO:0000313" key="7">
    <source>
        <dbReference type="EMBL" id="KAF8822626.1"/>
    </source>
</evidence>
<dbReference type="PANTHER" id="PTHR14226">
    <property type="entry name" value="NEUROPATHY TARGET ESTERASE/SWISS CHEESE D.MELANOGASTER"/>
    <property type="match status" value="1"/>
</dbReference>
<dbReference type="EMBL" id="JADAQX010000037">
    <property type="protein sequence ID" value="KAF8822626.1"/>
    <property type="molecule type" value="Genomic_DNA"/>
</dbReference>
<feature type="chain" id="PRO_5045277890" evidence="5">
    <location>
        <begin position="37"/>
        <end position="359"/>
    </location>
</feature>
<dbReference type="SUPFAM" id="SSF52151">
    <property type="entry name" value="FabD/lysophospholipase-like"/>
    <property type="match status" value="1"/>
</dbReference>
<feature type="domain" description="PNPLA" evidence="6">
    <location>
        <begin position="53"/>
        <end position="234"/>
    </location>
</feature>
<keyword evidence="1 4" id="KW-0378">Hydrolase</keyword>
<dbReference type="PANTHER" id="PTHR14226:SF57">
    <property type="entry name" value="BLR7027 PROTEIN"/>
    <property type="match status" value="1"/>
</dbReference>
<feature type="signal peptide" evidence="5">
    <location>
        <begin position="1"/>
        <end position="36"/>
    </location>
</feature>
<evidence type="ECO:0000259" key="6">
    <source>
        <dbReference type="PROSITE" id="PS51635"/>
    </source>
</evidence>
<keyword evidence="8" id="KW-1185">Reference proteome</keyword>
<evidence type="ECO:0000313" key="8">
    <source>
        <dbReference type="Proteomes" id="UP000823046"/>
    </source>
</evidence>
<accession>A0ABQ7JF84</accession>
<comment type="caution">
    <text evidence="7">The sequence shown here is derived from an EMBL/GenBank/DDBJ whole genome shotgun (WGS) entry which is preliminary data.</text>
</comment>
<keyword evidence="2 4" id="KW-0442">Lipid degradation</keyword>
<dbReference type="Proteomes" id="UP000823046">
    <property type="component" value="Unassembled WGS sequence"/>
</dbReference>
<dbReference type="Pfam" id="PF01734">
    <property type="entry name" value="Patatin"/>
    <property type="match status" value="1"/>
</dbReference>
<gene>
    <name evidence="7" type="ORF">IE077_003313</name>
</gene>
<dbReference type="InterPro" id="IPR002641">
    <property type="entry name" value="PNPLA_dom"/>
</dbReference>
<keyword evidence="5" id="KW-0732">Signal</keyword>
<evidence type="ECO:0000256" key="4">
    <source>
        <dbReference type="PROSITE-ProRule" id="PRU01161"/>
    </source>
</evidence>
<dbReference type="PROSITE" id="PS51635">
    <property type="entry name" value="PNPLA"/>
    <property type="match status" value="1"/>
</dbReference>
<evidence type="ECO:0000256" key="2">
    <source>
        <dbReference type="ARBA" id="ARBA00022963"/>
    </source>
</evidence>
<dbReference type="InterPro" id="IPR050301">
    <property type="entry name" value="NTE"/>
</dbReference>
<keyword evidence="3 4" id="KW-0443">Lipid metabolism</keyword>
<evidence type="ECO:0000256" key="5">
    <source>
        <dbReference type="SAM" id="SignalP"/>
    </source>
</evidence>
<proteinExistence type="predicted"/>
<comment type="caution">
    <text evidence="4">Lacks conserved residue(s) required for the propagation of feature annotation.</text>
</comment>
<evidence type="ECO:0000256" key="3">
    <source>
        <dbReference type="ARBA" id="ARBA00023098"/>
    </source>
</evidence>
<dbReference type="Gene3D" id="3.40.1090.10">
    <property type="entry name" value="Cytosolic phospholipase A2 catalytic domain"/>
    <property type="match status" value="2"/>
</dbReference>
<dbReference type="InterPro" id="IPR016035">
    <property type="entry name" value="Acyl_Trfase/lysoPLipase"/>
</dbReference>
<sequence>MARFPHSSICSSYGYISSLQFLKIFTSLLLCHAASAELYNFSDRATQGKCNGLVLSSGGTRGSYEAGAIFGLTQGLPAADVKWHIVSGVSIGSINSLSAMPFQLGEESSWAKFLQSVWSTIQQSDVYQEWPFREIEGLLFKSGIYDYSPFEVYLNKTLRSISEQFRTDRQIIISATNIANGAQKVWTEKENVSMLIDAAIASSSIPGVFPVKKIGEEEYVDGSVIATVNIQDAITQCMAKDEVKHPSDITIDIIACTPLNLNDSNVDFTDQNVLNILLRANYLSSYGNMRRMISSAQKTYPEVNFRFLIAPNMTLPNKGLDFDRDNLLHIFELGKDDGLKAANEYRLEKSRYMFKTTSF</sequence>
<protein>
    <submittedName>
        <fullName evidence="7">Phospholipase, patatin family protein</fullName>
    </submittedName>
</protein>
<name>A0ABQ7JF84_9APIC</name>
<feature type="short sequence motif" description="GXSXG" evidence="4">
    <location>
        <begin position="88"/>
        <end position="92"/>
    </location>
</feature>